<dbReference type="PATRIC" id="fig|742737.3.peg.774"/>
<protein>
    <recommendedName>
        <fullName evidence="4">Pentapeptide repeat-containing protein</fullName>
    </recommendedName>
</protein>
<sequence length="531" mass="61271">MNLPVYTNEECALAVNELKKHVNGKEVFSLKEPNIGLGITITEDLSKKMYRQSYYKDCVFDSTVCKSIGFSGSKFIDTVFRNCDLDGGNLHSCDFNNVTFLGDGEERHPMVNAGFHKGTFTECTFQNLYIFSCGFTDVVFYNTTFINCTIRLCSLENAQFQNCYFIDTDMSTLNLEYTEFDNIHAIQTIFPFITIPSAYGLLQQLSLSDNSNAVYTAANETHKLSISEYYALLRDFECYYAKKEKYYALANLYISQDMVMEGYEAIRAGIMKAIKTKDFRTLRHFCKLVYLSDIFTVRQRRNLFENIMKWVSNENLSLPEYHNYQLFAGHIREMLLNNDSHKPTLYFYLETNIEPDEPQKQVVLLTTIDGILTSCNVPSTSIEMRHNSAYVDFLTIICENIPQFSQVLIMIYGSLAGVTLIAKGIQKLVETGQTAVSSYDQHKLNELELEKKKIEIEILKQEQNYKKTMESIDYEKSLAELRKLTLEVEEMEKQAGKYRKILMDNGIEISVQHNSKNLKNAPFHELIHYNQ</sequence>
<keyword evidence="1" id="KW-0175">Coiled coil</keyword>
<name>G5IBK0_9FIRM</name>
<dbReference type="OrthoDB" id="1751433at2"/>
<feature type="coiled-coil region" evidence="1">
    <location>
        <begin position="442"/>
        <end position="501"/>
    </location>
</feature>
<reference evidence="2 3" key="1">
    <citation type="submission" date="2011-08" db="EMBL/GenBank/DDBJ databases">
        <title>The Genome Sequence of Clostridium hathewayi WAL-18680.</title>
        <authorList>
            <consortium name="The Broad Institute Genome Sequencing Platform"/>
            <person name="Earl A."/>
            <person name="Ward D."/>
            <person name="Feldgarden M."/>
            <person name="Gevers D."/>
            <person name="Finegold S.M."/>
            <person name="Summanen P.H."/>
            <person name="Molitoris D.R."/>
            <person name="Song M."/>
            <person name="Daigneault M."/>
            <person name="Allen-Vercoe E."/>
            <person name="Young S.K."/>
            <person name="Zeng Q."/>
            <person name="Gargeya S."/>
            <person name="Fitzgerald M."/>
            <person name="Haas B."/>
            <person name="Abouelleil A."/>
            <person name="Alvarado L."/>
            <person name="Arachchi H.M."/>
            <person name="Berlin A."/>
            <person name="Brown A."/>
            <person name="Chapman S.B."/>
            <person name="Chen Z."/>
            <person name="Dunbar C."/>
            <person name="Freedman E."/>
            <person name="Gearin G."/>
            <person name="Gellesch M."/>
            <person name="Goldberg J."/>
            <person name="Griggs A."/>
            <person name="Gujja S."/>
            <person name="Heiman D."/>
            <person name="Howarth C."/>
            <person name="Larson L."/>
            <person name="Lui A."/>
            <person name="MacDonald P.J.P."/>
            <person name="Montmayeur A."/>
            <person name="Murphy C."/>
            <person name="Neiman D."/>
            <person name="Pearson M."/>
            <person name="Priest M."/>
            <person name="Roberts A."/>
            <person name="Saif S."/>
            <person name="Shea T."/>
            <person name="Shenoy N."/>
            <person name="Sisk P."/>
            <person name="Stolte C."/>
            <person name="Sykes S."/>
            <person name="Wortman J."/>
            <person name="Nusbaum C."/>
            <person name="Birren B."/>
        </authorList>
    </citation>
    <scope>NUCLEOTIDE SEQUENCE [LARGE SCALE GENOMIC DNA]</scope>
    <source>
        <strain evidence="2 3">WAL-18680</strain>
    </source>
</reference>
<dbReference type="RefSeq" id="WP_006778764.1">
    <property type="nucleotide sequence ID" value="NZ_CP040506.1"/>
</dbReference>
<comment type="caution">
    <text evidence="2">The sequence shown here is derived from an EMBL/GenBank/DDBJ whole genome shotgun (WGS) entry which is preliminary data.</text>
</comment>
<dbReference type="EMBL" id="ADLN01000006">
    <property type="protein sequence ID" value="EHI61163.1"/>
    <property type="molecule type" value="Genomic_DNA"/>
</dbReference>
<keyword evidence="3" id="KW-1185">Reference proteome</keyword>
<dbReference type="Pfam" id="PF00805">
    <property type="entry name" value="Pentapeptide"/>
    <property type="match status" value="2"/>
</dbReference>
<dbReference type="HOGENOM" id="CLU_512658_0_0_9"/>
<dbReference type="Proteomes" id="UP000005384">
    <property type="component" value="Unassembled WGS sequence"/>
</dbReference>
<proteinExistence type="predicted"/>
<dbReference type="AlphaFoldDB" id="G5IBK0"/>
<evidence type="ECO:0000256" key="1">
    <source>
        <dbReference type="SAM" id="Coils"/>
    </source>
</evidence>
<dbReference type="Gene3D" id="2.160.20.80">
    <property type="entry name" value="E3 ubiquitin-protein ligase SopA"/>
    <property type="match status" value="2"/>
</dbReference>
<organism evidence="2 3">
    <name type="scientific">Hungatella hathewayi WAL-18680</name>
    <dbReference type="NCBI Taxonomy" id="742737"/>
    <lineage>
        <taxon>Bacteria</taxon>
        <taxon>Bacillati</taxon>
        <taxon>Bacillota</taxon>
        <taxon>Clostridia</taxon>
        <taxon>Lachnospirales</taxon>
        <taxon>Lachnospiraceae</taxon>
        <taxon>Hungatella</taxon>
    </lineage>
</organism>
<dbReference type="InterPro" id="IPR001646">
    <property type="entry name" value="5peptide_repeat"/>
</dbReference>
<evidence type="ECO:0008006" key="4">
    <source>
        <dbReference type="Google" id="ProtNLM"/>
    </source>
</evidence>
<evidence type="ECO:0000313" key="2">
    <source>
        <dbReference type="EMBL" id="EHI61163.1"/>
    </source>
</evidence>
<gene>
    <name evidence="2" type="ORF">HMPREF9473_00778</name>
</gene>
<accession>G5IBK0</accession>
<dbReference type="SUPFAM" id="SSF141571">
    <property type="entry name" value="Pentapeptide repeat-like"/>
    <property type="match status" value="1"/>
</dbReference>
<evidence type="ECO:0000313" key="3">
    <source>
        <dbReference type="Proteomes" id="UP000005384"/>
    </source>
</evidence>